<evidence type="ECO:0000256" key="4">
    <source>
        <dbReference type="ARBA" id="ARBA00022989"/>
    </source>
</evidence>
<sequence>MTPRTPFLLTISIMLAYHLTAYKAIVSVNTISSQIYYLVPILLRTTTSRTMFVSGPFSLGKLSITCGVISSCWLIFTYVLFITPTEAPITADNTNYATILLPS</sequence>
<name>A0A8H7SXF4_9FUNG</name>
<organism evidence="7 8">
    <name type="scientific">Thamnidium elegans</name>
    <dbReference type="NCBI Taxonomy" id="101142"/>
    <lineage>
        <taxon>Eukaryota</taxon>
        <taxon>Fungi</taxon>
        <taxon>Fungi incertae sedis</taxon>
        <taxon>Mucoromycota</taxon>
        <taxon>Mucoromycotina</taxon>
        <taxon>Mucoromycetes</taxon>
        <taxon>Mucorales</taxon>
        <taxon>Mucorineae</taxon>
        <taxon>Mucoraceae</taxon>
        <taxon>Thamnidium</taxon>
    </lineage>
</organism>
<dbReference type="PANTHER" id="PTHR45649">
    <property type="entry name" value="AMINO-ACID PERMEASE BAT1"/>
    <property type="match status" value="1"/>
</dbReference>
<keyword evidence="3 6" id="KW-0812">Transmembrane</keyword>
<evidence type="ECO:0000256" key="2">
    <source>
        <dbReference type="ARBA" id="ARBA00022448"/>
    </source>
</evidence>
<dbReference type="GO" id="GO:0022857">
    <property type="term" value="F:transmembrane transporter activity"/>
    <property type="evidence" value="ECO:0007669"/>
    <property type="project" value="UniProtKB-ARBA"/>
</dbReference>
<dbReference type="AlphaFoldDB" id="A0A8H7SXF4"/>
<dbReference type="Proteomes" id="UP000613177">
    <property type="component" value="Unassembled WGS sequence"/>
</dbReference>
<feature type="transmembrane region" description="Helical" evidence="6">
    <location>
        <begin position="59"/>
        <end position="81"/>
    </location>
</feature>
<keyword evidence="2" id="KW-0813">Transport</keyword>
<accession>A0A8H7SXF4</accession>
<evidence type="ECO:0000256" key="5">
    <source>
        <dbReference type="ARBA" id="ARBA00023136"/>
    </source>
</evidence>
<dbReference type="PANTHER" id="PTHR45649:SF26">
    <property type="entry name" value="OS04G0435100 PROTEIN"/>
    <property type="match status" value="1"/>
</dbReference>
<evidence type="ECO:0000256" key="3">
    <source>
        <dbReference type="ARBA" id="ARBA00022692"/>
    </source>
</evidence>
<comment type="subcellular location">
    <subcellularLocation>
        <location evidence="1">Membrane</location>
        <topology evidence="1">Multi-pass membrane protein</topology>
    </subcellularLocation>
</comment>
<evidence type="ECO:0000313" key="7">
    <source>
        <dbReference type="EMBL" id="KAG2236801.1"/>
    </source>
</evidence>
<evidence type="ECO:0000256" key="6">
    <source>
        <dbReference type="SAM" id="Phobius"/>
    </source>
</evidence>
<evidence type="ECO:0000313" key="8">
    <source>
        <dbReference type="Proteomes" id="UP000613177"/>
    </source>
</evidence>
<evidence type="ECO:0000256" key="1">
    <source>
        <dbReference type="ARBA" id="ARBA00004141"/>
    </source>
</evidence>
<reference evidence="7" key="1">
    <citation type="submission" date="2021-01" db="EMBL/GenBank/DDBJ databases">
        <title>Metabolic potential, ecology and presence of endohyphal bacteria is reflected in genomic diversity of Mucoromycotina.</title>
        <authorList>
            <person name="Muszewska A."/>
            <person name="Okrasinska A."/>
            <person name="Steczkiewicz K."/>
            <person name="Drgas O."/>
            <person name="Orlowska M."/>
            <person name="Perlinska-Lenart U."/>
            <person name="Aleksandrzak-Piekarczyk T."/>
            <person name="Szatraj K."/>
            <person name="Zielenkiewicz U."/>
            <person name="Pilsyk S."/>
            <person name="Malc E."/>
            <person name="Mieczkowski P."/>
            <person name="Kruszewska J.S."/>
            <person name="Biernat P."/>
            <person name="Pawlowska J."/>
        </authorList>
    </citation>
    <scope>NUCLEOTIDE SEQUENCE</scope>
    <source>
        <strain evidence="7">WA0000018081</strain>
    </source>
</reference>
<keyword evidence="5 6" id="KW-0472">Membrane</keyword>
<proteinExistence type="predicted"/>
<dbReference type="GO" id="GO:0016020">
    <property type="term" value="C:membrane"/>
    <property type="evidence" value="ECO:0007669"/>
    <property type="project" value="UniProtKB-SubCell"/>
</dbReference>
<keyword evidence="4 6" id="KW-1133">Transmembrane helix</keyword>
<comment type="caution">
    <text evidence="7">The sequence shown here is derived from an EMBL/GenBank/DDBJ whole genome shotgun (WGS) entry which is preliminary data.</text>
</comment>
<dbReference type="EMBL" id="JAEPRE010000013">
    <property type="protein sequence ID" value="KAG2236801.1"/>
    <property type="molecule type" value="Genomic_DNA"/>
</dbReference>
<keyword evidence="8" id="KW-1185">Reference proteome</keyword>
<gene>
    <name evidence="7" type="ORF">INT48_006985</name>
</gene>
<protein>
    <submittedName>
        <fullName evidence="7">Uncharacterized protein</fullName>
    </submittedName>
</protein>